<evidence type="ECO:0000313" key="10">
    <source>
        <dbReference type="Proteomes" id="UP000187429"/>
    </source>
</evidence>
<dbReference type="PANTHER" id="PTHR43757:SF2">
    <property type="entry name" value="AMINOMETHYLTRANSFERASE, MITOCHONDRIAL"/>
    <property type="match status" value="1"/>
</dbReference>
<dbReference type="EMBL" id="LSSM01002131">
    <property type="protein sequence ID" value="OMJ22940.1"/>
    <property type="molecule type" value="Genomic_DNA"/>
</dbReference>
<dbReference type="Proteomes" id="UP000187429">
    <property type="component" value="Unassembled WGS sequence"/>
</dbReference>
<comment type="catalytic activity">
    <reaction evidence="6">
        <text>N(6)-[(R)-S(8)-aminomethyldihydrolipoyl]-L-lysyl-[protein] + (6S)-5,6,7,8-tetrahydrofolate = N(6)-[(R)-dihydrolipoyl]-L-lysyl-[protein] + (6R)-5,10-methylene-5,6,7,8-tetrahydrofolate + NH4(+)</text>
        <dbReference type="Rhea" id="RHEA:16945"/>
        <dbReference type="Rhea" id="RHEA-COMP:10475"/>
        <dbReference type="Rhea" id="RHEA-COMP:10492"/>
        <dbReference type="ChEBI" id="CHEBI:15636"/>
        <dbReference type="ChEBI" id="CHEBI:28938"/>
        <dbReference type="ChEBI" id="CHEBI:57453"/>
        <dbReference type="ChEBI" id="CHEBI:83100"/>
        <dbReference type="ChEBI" id="CHEBI:83143"/>
        <dbReference type="EC" id="2.1.2.10"/>
    </reaction>
</comment>
<proteinExistence type="inferred from homology"/>
<dbReference type="GO" id="GO:0008168">
    <property type="term" value="F:methyltransferase activity"/>
    <property type="evidence" value="ECO:0007669"/>
    <property type="project" value="UniProtKB-KW"/>
</dbReference>
<comment type="similarity">
    <text evidence="1">Belongs to the GcvT family.</text>
</comment>
<gene>
    <name evidence="9" type="ORF">AYI69_g5184</name>
</gene>
<dbReference type="InterPro" id="IPR036638">
    <property type="entry name" value="HLH_DNA-bd_sf"/>
</dbReference>
<dbReference type="PANTHER" id="PTHR43757">
    <property type="entry name" value="AMINOMETHYLTRANSFERASE"/>
    <property type="match status" value="1"/>
</dbReference>
<dbReference type="GO" id="GO:0005739">
    <property type="term" value="C:mitochondrion"/>
    <property type="evidence" value="ECO:0007669"/>
    <property type="project" value="TreeGrafter"/>
</dbReference>
<keyword evidence="4 9" id="KW-0808">Transferase</keyword>
<feature type="region of interest" description="Disordered" evidence="7">
    <location>
        <begin position="610"/>
        <end position="639"/>
    </location>
</feature>
<dbReference type="Gene3D" id="4.10.280.10">
    <property type="entry name" value="Helix-loop-helix DNA-binding domain"/>
    <property type="match status" value="1"/>
</dbReference>
<dbReference type="FunFam" id="3.30.70.1400:FF:000001">
    <property type="entry name" value="Aminomethyltransferase"/>
    <property type="match status" value="1"/>
</dbReference>
<dbReference type="InterPro" id="IPR011598">
    <property type="entry name" value="bHLH_dom"/>
</dbReference>
<dbReference type="FunFam" id="2.40.30.110:FF:000002">
    <property type="entry name" value="Aminomethyltransferase"/>
    <property type="match status" value="1"/>
</dbReference>
<evidence type="ECO:0000259" key="8">
    <source>
        <dbReference type="PROSITE" id="PS50888"/>
    </source>
</evidence>
<dbReference type="Gene3D" id="4.10.1250.10">
    <property type="entry name" value="Aminomethyltransferase fragment"/>
    <property type="match status" value="1"/>
</dbReference>
<dbReference type="NCBIfam" id="TIGR00528">
    <property type="entry name" value="gcvT"/>
    <property type="match status" value="1"/>
</dbReference>
<dbReference type="InterPro" id="IPR013977">
    <property type="entry name" value="GcvT_C"/>
</dbReference>
<dbReference type="AlphaFoldDB" id="A0A1R1Y7S7"/>
<dbReference type="GO" id="GO:0005960">
    <property type="term" value="C:glycine cleavage complex"/>
    <property type="evidence" value="ECO:0007669"/>
    <property type="project" value="InterPro"/>
</dbReference>
<dbReference type="GO" id="GO:0006546">
    <property type="term" value="P:glycine catabolic process"/>
    <property type="evidence" value="ECO:0007669"/>
    <property type="project" value="InterPro"/>
</dbReference>
<evidence type="ECO:0000256" key="6">
    <source>
        <dbReference type="ARBA" id="ARBA00047665"/>
    </source>
</evidence>
<evidence type="ECO:0000256" key="7">
    <source>
        <dbReference type="SAM" id="MobiDB-lite"/>
    </source>
</evidence>
<dbReference type="NCBIfam" id="NF001567">
    <property type="entry name" value="PRK00389.1"/>
    <property type="match status" value="1"/>
</dbReference>
<keyword evidence="9" id="KW-0489">Methyltransferase</keyword>
<keyword evidence="10" id="KW-1185">Reference proteome</keyword>
<dbReference type="PROSITE" id="PS50888">
    <property type="entry name" value="BHLH"/>
    <property type="match status" value="1"/>
</dbReference>
<dbReference type="Pfam" id="PF01571">
    <property type="entry name" value="GCV_T"/>
    <property type="match status" value="1"/>
</dbReference>
<dbReference type="EC" id="2.1.2.10" evidence="2"/>
<dbReference type="GO" id="GO:0032259">
    <property type="term" value="P:methylation"/>
    <property type="evidence" value="ECO:0007669"/>
    <property type="project" value="UniProtKB-KW"/>
</dbReference>
<dbReference type="InterPro" id="IPR027266">
    <property type="entry name" value="TrmE/GcvT-like"/>
</dbReference>
<keyword evidence="3" id="KW-0032">Aminotransferase</keyword>
<dbReference type="Gene3D" id="3.30.70.1400">
    <property type="entry name" value="Aminomethyltransferase beta-barrel domains"/>
    <property type="match status" value="1"/>
</dbReference>
<feature type="compositionally biased region" description="Polar residues" evidence="7">
    <location>
        <begin position="711"/>
        <end position="720"/>
    </location>
</feature>
<dbReference type="SUPFAM" id="SSF47459">
    <property type="entry name" value="HLH, helix-loop-helix DNA-binding domain"/>
    <property type="match status" value="1"/>
</dbReference>
<dbReference type="OrthoDB" id="10263536at2759"/>
<dbReference type="Gene3D" id="2.40.30.110">
    <property type="entry name" value="Aminomethyltransferase beta-barrel domains"/>
    <property type="match status" value="1"/>
</dbReference>
<dbReference type="GO" id="GO:0046983">
    <property type="term" value="F:protein dimerization activity"/>
    <property type="evidence" value="ECO:0007669"/>
    <property type="project" value="InterPro"/>
</dbReference>
<dbReference type="GO" id="GO:0004047">
    <property type="term" value="F:aminomethyltransferase activity"/>
    <property type="evidence" value="ECO:0007669"/>
    <property type="project" value="UniProtKB-EC"/>
</dbReference>
<dbReference type="InterPro" id="IPR006222">
    <property type="entry name" value="GCVT_N"/>
</dbReference>
<comment type="caution">
    <text evidence="9">The sequence shown here is derived from an EMBL/GenBank/DDBJ whole genome shotgun (WGS) entry which is preliminary data.</text>
</comment>
<feature type="domain" description="BHLH" evidence="8">
    <location>
        <begin position="660"/>
        <end position="712"/>
    </location>
</feature>
<dbReference type="Pfam" id="PF08669">
    <property type="entry name" value="GCV_T_C"/>
    <property type="match status" value="1"/>
</dbReference>
<sequence length="1125" mass="124452">MTDNNDNHDFQSNEGTFLFPGANLFSASPDINNNNNNYLKNSNSTKYNSLDLNNCIINNNNLSNIPYNIQNTPNIPNSLNNNIIVSSIAKNFNNIKNSKVSNNAFINYTSTNPDAALNTPRINKPNTPPILPSSTPILDKKNFAEFDKILHEAFNFDSGIAKSSTYQLNTNTNTHAASPTKESLLNFIFPPPDTSNNNIPNFGDFNDFFDLQPKNSFISDDPYPPLFDSSEEKYLKDFLSNFESAPLVQDNILSDLINSETPLTSSKNVGIGLFAPEDPIAKKEHDLIMSNVNLLSINSSTSKNPPNPKDLSSLGNNNIQFEKEYHSKNFAEIIGADDLSSALGNNAFKNSLYPSSTLNSNQINLNSTLLPQNQKNINKVENWLSSEVLKSSQNPPQNKHITQEYLSFYNNHDPYSTLYEDPDIFQISEFYNDAKRNNLNYIPISNISQNTPKTILNDLVINESNNSFSDNLPKSFQETSFAKRQSLRQENSLFDLNINNSHGFNQKYSKNKLSNQSMEIQNLKRTASELDNAPENLFLSTSQLNSNVLAFSDSQNSFKPTSYQNHINTTSSVTPLLQKNETNIKNIDSSANSIKISTSNFESAISGSLCKDSSPTTTSSTLLAKKNTDNSNKIPAKKSTVQKSKIKKLPDALVAITKDQKRLNHIESERKRRNYIKSLFEELTELVSGNSFDALNVDANTGDNGIDEIESNSINKSGEPSTKGKPNKVNSQNISKASSKKGKKTKAKSVQKTCLYDLHVKNGAKMAPFAGWSMPLYYKDLSPLESHVHTRQKCSIFDVSHMLQFEVLGNDRIKFFNSLVCSDVAKLDVGAGKLTLFLNENGGIEDDLIVTRHEHSLYVVSNAGCATKDWEFVTSQLDKFNKGGSGDAQVRKITENSLIAIQGPESSNVMQQYTSLDLSKMEFMTGAYTEIDGYTVHITRSGYTGEDGFEVSIPSDKVEAFTARLLEHENVKLAGLAPRDSLRIEAGLCLYGHDIDSTTTPLEAGLSWTVGKNKLDDPELAFVGSKIVKEIMDTKGGSRRRVGLVVKGAPAREGAKIFTEDGATEIGKVTSGVPSPSLGINVAMGYVKKGTNKAGTKVKVSVRNRMQDAEIVKMPFYQTKYFKPS</sequence>
<evidence type="ECO:0000256" key="1">
    <source>
        <dbReference type="ARBA" id="ARBA00008609"/>
    </source>
</evidence>
<dbReference type="InterPro" id="IPR006223">
    <property type="entry name" value="GcvT"/>
</dbReference>
<protein>
    <recommendedName>
        <fullName evidence="2">aminomethyltransferase</fullName>
        <ecNumber evidence="2">2.1.2.10</ecNumber>
    </recommendedName>
    <alternativeName>
        <fullName evidence="5">Glycine cleavage system T protein</fullName>
    </alternativeName>
</protein>
<dbReference type="InterPro" id="IPR029043">
    <property type="entry name" value="GcvT/YgfZ_C"/>
</dbReference>
<name>A0A1R1Y7S7_9FUNG</name>
<evidence type="ECO:0000313" key="9">
    <source>
        <dbReference type="EMBL" id="OMJ22940.1"/>
    </source>
</evidence>
<dbReference type="Pfam" id="PF00010">
    <property type="entry name" value="HLH"/>
    <property type="match status" value="1"/>
</dbReference>
<evidence type="ECO:0000256" key="3">
    <source>
        <dbReference type="ARBA" id="ARBA00022576"/>
    </source>
</evidence>
<evidence type="ECO:0000256" key="4">
    <source>
        <dbReference type="ARBA" id="ARBA00022679"/>
    </source>
</evidence>
<reference evidence="10" key="1">
    <citation type="submission" date="2017-01" db="EMBL/GenBank/DDBJ databases">
        <authorList>
            <person name="Wang Y."/>
            <person name="White M."/>
            <person name="Kvist S."/>
            <person name="Moncalvo J.-M."/>
        </authorList>
    </citation>
    <scope>NUCLEOTIDE SEQUENCE [LARGE SCALE GENOMIC DNA]</scope>
    <source>
        <strain evidence="10">ID-206-W2</strain>
    </source>
</reference>
<evidence type="ECO:0000256" key="5">
    <source>
        <dbReference type="ARBA" id="ARBA00031395"/>
    </source>
</evidence>
<accession>A0A1R1Y7S7</accession>
<dbReference type="InterPro" id="IPR028896">
    <property type="entry name" value="GcvT/YgfZ/DmdA"/>
</dbReference>
<evidence type="ECO:0000256" key="2">
    <source>
        <dbReference type="ARBA" id="ARBA00012616"/>
    </source>
</evidence>
<dbReference type="GO" id="GO:0008483">
    <property type="term" value="F:transaminase activity"/>
    <property type="evidence" value="ECO:0007669"/>
    <property type="project" value="UniProtKB-KW"/>
</dbReference>
<dbReference type="Gene3D" id="3.30.1360.120">
    <property type="entry name" value="Probable tRNA modification gtpase trme, domain 1"/>
    <property type="match status" value="1"/>
</dbReference>
<dbReference type="SUPFAM" id="SSF101790">
    <property type="entry name" value="Aminomethyltransferase beta-barrel domain"/>
    <property type="match status" value="1"/>
</dbReference>
<organism evidence="9 10">
    <name type="scientific">Smittium culicis</name>
    <dbReference type="NCBI Taxonomy" id="133412"/>
    <lineage>
        <taxon>Eukaryota</taxon>
        <taxon>Fungi</taxon>
        <taxon>Fungi incertae sedis</taxon>
        <taxon>Zoopagomycota</taxon>
        <taxon>Kickxellomycotina</taxon>
        <taxon>Harpellomycetes</taxon>
        <taxon>Harpellales</taxon>
        <taxon>Legeriomycetaceae</taxon>
        <taxon>Smittium</taxon>
    </lineage>
</organism>
<dbReference type="SUPFAM" id="SSF103025">
    <property type="entry name" value="Folate-binding domain"/>
    <property type="match status" value="1"/>
</dbReference>
<feature type="region of interest" description="Disordered" evidence="7">
    <location>
        <begin position="703"/>
        <end position="746"/>
    </location>
</feature>